<keyword evidence="4" id="KW-0966">Cell projection</keyword>
<keyword evidence="3" id="KW-0969">Cilium</keyword>
<evidence type="ECO:0000256" key="5">
    <source>
        <dbReference type="SAM" id="Coils"/>
    </source>
</evidence>
<comment type="subcellular location">
    <subcellularLocation>
        <location evidence="1">Cell projection</location>
        <location evidence="1">Cilium</location>
    </subcellularLocation>
</comment>
<dbReference type="InterPro" id="IPR019530">
    <property type="entry name" value="Intra-flagellar_transport_57"/>
</dbReference>
<evidence type="ECO:0000256" key="1">
    <source>
        <dbReference type="ARBA" id="ARBA00004138"/>
    </source>
</evidence>
<gene>
    <name evidence="7" type="primary">LOC100210543</name>
</gene>
<evidence type="ECO:0000256" key="4">
    <source>
        <dbReference type="ARBA" id="ARBA00023273"/>
    </source>
</evidence>
<accession>A0ABM4D281</accession>
<keyword evidence="6" id="KW-1185">Reference proteome</keyword>
<evidence type="ECO:0000256" key="3">
    <source>
        <dbReference type="ARBA" id="ARBA00023069"/>
    </source>
</evidence>
<sequence length="406" mass="47104">MADESEPQDYKGSPVGLSYMNNFVMMEDFIEKLKLIEYEKEFCQQWGFKQFSRHYFAIPTNPGEQFHKFTNIVAWLLNKCGISFTRPQEYDDPNATVSEILTQARTLGITVDFPPAKLKSGCGEQVIYLLNKLSDEALKYQQFKWSRPEYVQEEEPEEQMIEGDSELTIEKLNDELADEIEEEVEEEDNYLDLSGLKHQSLLNGFSSAKPESVLESQTNIDEWKLEIERVLPLLKVHIRADNKDWRSHYEQMQQYSKGINETLHDTQSQLDKLHQEISKTLEKVTSREKYINSQLESLVQEYRNSQDKLAVIKEKYNQSSGGVTELTQTLSQLTEELELVKIQMDERGTNMTDSGPLVRIKQALVKLQQESIEMEVQIGVLEHSLLQGRLREKLGLESKFNQIKSI</sequence>
<name>A0ABM4D281_HYDVU</name>
<evidence type="ECO:0000256" key="2">
    <source>
        <dbReference type="ARBA" id="ARBA00009415"/>
    </source>
</evidence>
<dbReference type="Pfam" id="PF10498">
    <property type="entry name" value="IFT57"/>
    <property type="match status" value="1"/>
</dbReference>
<reference evidence="7" key="1">
    <citation type="submission" date="2025-08" db="UniProtKB">
        <authorList>
            <consortium name="RefSeq"/>
        </authorList>
    </citation>
    <scope>IDENTIFICATION</scope>
</reference>
<dbReference type="GeneID" id="100210543"/>
<organism evidence="6 7">
    <name type="scientific">Hydra vulgaris</name>
    <name type="common">Hydra</name>
    <name type="synonym">Hydra attenuata</name>
    <dbReference type="NCBI Taxonomy" id="6087"/>
    <lineage>
        <taxon>Eukaryota</taxon>
        <taxon>Metazoa</taxon>
        <taxon>Cnidaria</taxon>
        <taxon>Hydrozoa</taxon>
        <taxon>Hydroidolina</taxon>
        <taxon>Anthoathecata</taxon>
        <taxon>Aplanulata</taxon>
        <taxon>Hydridae</taxon>
        <taxon>Hydra</taxon>
    </lineage>
</organism>
<feature type="coiled-coil region" evidence="5">
    <location>
        <begin position="263"/>
        <end position="377"/>
    </location>
</feature>
<keyword evidence="5" id="KW-0175">Coiled coil</keyword>
<evidence type="ECO:0000313" key="6">
    <source>
        <dbReference type="Proteomes" id="UP001652625"/>
    </source>
</evidence>
<proteinExistence type="inferred from homology"/>
<comment type="similarity">
    <text evidence="2">Belongs to the IFT57 family.</text>
</comment>
<dbReference type="RefSeq" id="XP_065668359.1">
    <property type="nucleotide sequence ID" value="XM_065812287.1"/>
</dbReference>
<evidence type="ECO:0000313" key="7">
    <source>
        <dbReference type="RefSeq" id="XP_065668359.1"/>
    </source>
</evidence>
<protein>
    <submittedName>
        <fullName evidence="7">Intraflagellar transport protein 57 homolog</fullName>
    </submittedName>
</protein>
<dbReference type="Proteomes" id="UP001652625">
    <property type="component" value="Chromosome 12"/>
</dbReference>
<dbReference type="PANTHER" id="PTHR16011:SF0">
    <property type="entry name" value="INTRAFLAGELLAR TRANSPORT PROTEIN 57 HOMOLOG"/>
    <property type="match status" value="1"/>
</dbReference>
<dbReference type="PANTHER" id="PTHR16011">
    <property type="entry name" value="IFT57/HIPPI"/>
    <property type="match status" value="1"/>
</dbReference>